<dbReference type="PANTHER" id="PTHR35864:SF1">
    <property type="entry name" value="ZINC METALLOPROTEASE YWHC-RELATED"/>
    <property type="match status" value="1"/>
</dbReference>
<evidence type="ECO:0000313" key="2">
    <source>
        <dbReference type="EMBL" id="CAK9121521.1"/>
    </source>
</evidence>
<accession>A0ABP0T628</accession>
<feature type="transmembrane region" description="Helical" evidence="1">
    <location>
        <begin position="6"/>
        <end position="33"/>
    </location>
</feature>
<keyword evidence="1" id="KW-0812">Transmembrane</keyword>
<organism evidence="2 3">
    <name type="scientific">Rickettsia helvetica</name>
    <dbReference type="NCBI Taxonomy" id="35789"/>
    <lineage>
        <taxon>Bacteria</taxon>
        <taxon>Pseudomonadati</taxon>
        <taxon>Pseudomonadota</taxon>
        <taxon>Alphaproteobacteria</taxon>
        <taxon>Rickettsiales</taxon>
        <taxon>Rickettsiaceae</taxon>
        <taxon>Rickettsieae</taxon>
        <taxon>Rickettsia</taxon>
        <taxon>spotted fever group</taxon>
    </lineage>
</organism>
<gene>
    <name evidence="2" type="ORF">OB144RH_07015</name>
</gene>
<evidence type="ECO:0000313" key="3">
    <source>
        <dbReference type="Proteomes" id="UP001642485"/>
    </source>
</evidence>
<dbReference type="PANTHER" id="PTHR35864">
    <property type="entry name" value="ZINC METALLOPROTEASE MJ0611-RELATED"/>
    <property type="match status" value="1"/>
</dbReference>
<dbReference type="Proteomes" id="UP001642485">
    <property type="component" value="Chromosome"/>
</dbReference>
<dbReference type="EMBL" id="OZ018776">
    <property type="protein sequence ID" value="CAK9121521.1"/>
    <property type="molecule type" value="Genomic_DNA"/>
</dbReference>
<keyword evidence="1" id="KW-0472">Membrane</keyword>
<dbReference type="InterPro" id="IPR052348">
    <property type="entry name" value="Metallopeptidase_M50B"/>
</dbReference>
<evidence type="ECO:0008006" key="4">
    <source>
        <dbReference type="Google" id="ProtNLM"/>
    </source>
</evidence>
<keyword evidence="3" id="KW-1185">Reference proteome</keyword>
<keyword evidence="1" id="KW-1133">Transmembrane helix</keyword>
<evidence type="ECO:0000256" key="1">
    <source>
        <dbReference type="SAM" id="Phobius"/>
    </source>
</evidence>
<proteinExistence type="predicted"/>
<dbReference type="RefSeq" id="WP_156790181.1">
    <property type="nucleotide sequence ID" value="NZ_OY974080.1"/>
</dbReference>
<protein>
    <recommendedName>
        <fullName evidence="4">Site-2 protease family protein</fullName>
    </recommendedName>
</protein>
<reference evidence="2 3" key="1">
    <citation type="submission" date="2024-02" db="EMBL/GenBank/DDBJ databases">
        <authorList>
            <person name="Nijsse B."/>
            <person name="Sprong H."/>
        </authorList>
    </citation>
    <scope>NUCLEOTIDE SEQUENCE [LARGE SCALE GENOMIC DNA]</scope>
    <source>
        <strain evidence="2">OB144</strain>
    </source>
</reference>
<sequence>MLINTVTFVATLIIFVYSIVIHEVSHGICAHYLGDPTAKNMGRLSLNPIKHLSILGIVLPII</sequence>
<name>A0ABP0T628_RICHE</name>